<evidence type="ECO:0008006" key="4">
    <source>
        <dbReference type="Google" id="ProtNLM"/>
    </source>
</evidence>
<proteinExistence type="predicted"/>
<name>Q8VJ41_MYCTO</name>
<feature type="region of interest" description="Disordered" evidence="1">
    <location>
        <begin position="126"/>
        <end position="145"/>
    </location>
</feature>
<dbReference type="Proteomes" id="UP000001020">
    <property type="component" value="Chromosome"/>
</dbReference>
<evidence type="ECO:0000313" key="2">
    <source>
        <dbReference type="EMBL" id="AAK47710.1"/>
    </source>
</evidence>
<accession>Q8VJ41</accession>
<organism evidence="2 3">
    <name type="scientific">Mycobacterium tuberculosis (strain CDC 1551 / Oshkosh)</name>
    <dbReference type="NCBI Taxonomy" id="83331"/>
    <lineage>
        <taxon>Bacteria</taxon>
        <taxon>Bacillati</taxon>
        <taxon>Actinomycetota</taxon>
        <taxon>Actinomycetes</taxon>
        <taxon>Mycobacteriales</taxon>
        <taxon>Mycobacteriaceae</taxon>
        <taxon>Mycobacterium</taxon>
        <taxon>Mycobacterium tuberculosis complex</taxon>
    </lineage>
</organism>
<keyword evidence="3" id="KW-1185">Reference proteome</keyword>
<reference evidence="2 3" key="1">
    <citation type="journal article" date="2002" name="J. Bacteriol.">
        <title>Whole-genome comparison of Mycobacterium tuberculosis clinical and laboratory strains.</title>
        <authorList>
            <person name="Fleischmann R.D."/>
            <person name="Alland D."/>
            <person name="Eisen J.A."/>
            <person name="Carpenter L."/>
            <person name="White O."/>
            <person name="Peterson J."/>
            <person name="DeBoy R."/>
            <person name="Dodson R."/>
            <person name="Gwinn M."/>
            <person name="Haft D."/>
            <person name="Hickey E."/>
            <person name="Kolonay J.F."/>
            <person name="Nelson W.C."/>
            <person name="Umayam L.A."/>
            <person name="Ermolaeva M."/>
            <person name="Salzberg S.L."/>
            <person name="Delcher A."/>
            <person name="Utterback T."/>
            <person name="Weidman J."/>
            <person name="Khouri H."/>
            <person name="Gill J."/>
            <person name="Mikula A."/>
            <person name="Bishai W."/>
            <person name="Jacobs Jr W.R.Jr."/>
            <person name="Venter J.C."/>
            <person name="Fraser C.M."/>
        </authorList>
    </citation>
    <scope>NUCLEOTIDE SEQUENCE [LARGE SCALE GENOMIC DNA]</scope>
    <source>
        <strain evidence="3">CDC 1551 / Oshkosh</strain>
    </source>
</reference>
<dbReference type="InterPro" id="IPR009963">
    <property type="entry name" value="DUF1490"/>
</dbReference>
<dbReference type="EMBL" id="AE000516">
    <property type="protein sequence ID" value="AAK47710.1"/>
    <property type="molecule type" value="Genomic_DNA"/>
</dbReference>
<dbReference type="AlphaFoldDB" id="Q8VJ41"/>
<dbReference type="HOGENOM" id="CLU_149299_0_0_11"/>
<evidence type="ECO:0000256" key="1">
    <source>
        <dbReference type="SAM" id="MobiDB-lite"/>
    </source>
</evidence>
<dbReference type="KEGG" id="mtc:MT3369"/>
<evidence type="ECO:0000313" key="3">
    <source>
        <dbReference type="Proteomes" id="UP000001020"/>
    </source>
</evidence>
<protein>
    <recommendedName>
        <fullName evidence="4">DUF1490 family protein</fullName>
    </recommendedName>
</protein>
<sequence length="145" mass="15577">MRPKRSPASCDAGRVQQAKASEQYILISRYIDVNVTATSCRCNYRPGRKVQAMAIQVFLAKATTTVITGLAGVTAYEILKKAAAKAPLRQTAVSAAALGLRGTRKAEEAAESARLKVADVMAEARERIGEESPTPAISDLHDHDH</sequence>
<gene>
    <name evidence="2" type="ordered locus">MT3369</name>
</gene>
<dbReference type="Pfam" id="PF07371">
    <property type="entry name" value="DUF1490"/>
    <property type="match status" value="1"/>
</dbReference>